<feature type="region of interest" description="Disordered" evidence="2">
    <location>
        <begin position="853"/>
        <end position="872"/>
    </location>
</feature>
<dbReference type="EMBL" id="JAULSW010000002">
    <property type="protein sequence ID" value="KAK3390304.1"/>
    <property type="molecule type" value="Genomic_DNA"/>
</dbReference>
<gene>
    <name evidence="5" type="ORF">B0H63DRAFT_110813</name>
</gene>
<reference evidence="5" key="2">
    <citation type="submission" date="2023-06" db="EMBL/GenBank/DDBJ databases">
        <authorList>
            <consortium name="Lawrence Berkeley National Laboratory"/>
            <person name="Haridas S."/>
            <person name="Hensen N."/>
            <person name="Bonometti L."/>
            <person name="Westerberg I."/>
            <person name="Brannstrom I.O."/>
            <person name="Guillou S."/>
            <person name="Cros-Aarteil S."/>
            <person name="Calhoun S."/>
            <person name="Kuo A."/>
            <person name="Mondo S."/>
            <person name="Pangilinan J."/>
            <person name="Riley R."/>
            <person name="LaButti K."/>
            <person name="Andreopoulos B."/>
            <person name="Lipzen A."/>
            <person name="Chen C."/>
            <person name="Yanf M."/>
            <person name="Daum C."/>
            <person name="Ng V."/>
            <person name="Clum A."/>
            <person name="Steindorff A."/>
            <person name="Ohm R."/>
            <person name="Martin F."/>
            <person name="Silar P."/>
            <person name="Natvig D."/>
            <person name="Lalanne C."/>
            <person name="Gautier V."/>
            <person name="Ament-velasquez S.L."/>
            <person name="Kruys A."/>
            <person name="Hutchinson M.I."/>
            <person name="Powell A.J."/>
            <person name="Barry K."/>
            <person name="Miller A.N."/>
            <person name="Grigoriev I.V."/>
            <person name="Debuchy R."/>
            <person name="Gladieux P."/>
            <person name="Thoren M.H."/>
            <person name="Johannesson H."/>
        </authorList>
    </citation>
    <scope>NUCLEOTIDE SEQUENCE</scope>
    <source>
        <strain evidence="5">CBS 232.78</strain>
    </source>
</reference>
<comment type="caution">
    <text evidence="5">The sequence shown here is derived from an EMBL/GenBank/DDBJ whole genome shotgun (WGS) entry which is preliminary data.</text>
</comment>
<reference evidence="5" key="1">
    <citation type="journal article" date="2023" name="Mol. Phylogenet. Evol.">
        <title>Genome-scale phylogeny and comparative genomics of the fungal order Sordariales.</title>
        <authorList>
            <person name="Hensen N."/>
            <person name="Bonometti L."/>
            <person name="Westerberg I."/>
            <person name="Brannstrom I.O."/>
            <person name="Guillou S."/>
            <person name="Cros-Aarteil S."/>
            <person name="Calhoun S."/>
            <person name="Haridas S."/>
            <person name="Kuo A."/>
            <person name="Mondo S."/>
            <person name="Pangilinan J."/>
            <person name="Riley R."/>
            <person name="LaButti K."/>
            <person name="Andreopoulos B."/>
            <person name="Lipzen A."/>
            <person name="Chen C."/>
            <person name="Yan M."/>
            <person name="Daum C."/>
            <person name="Ng V."/>
            <person name="Clum A."/>
            <person name="Steindorff A."/>
            <person name="Ohm R.A."/>
            <person name="Martin F."/>
            <person name="Silar P."/>
            <person name="Natvig D.O."/>
            <person name="Lalanne C."/>
            <person name="Gautier V."/>
            <person name="Ament-Velasquez S.L."/>
            <person name="Kruys A."/>
            <person name="Hutchinson M.I."/>
            <person name="Powell A.J."/>
            <person name="Barry K."/>
            <person name="Miller A.N."/>
            <person name="Grigoriev I.V."/>
            <person name="Debuchy R."/>
            <person name="Gladieux P."/>
            <person name="Hiltunen Thoren M."/>
            <person name="Johannesson H."/>
        </authorList>
    </citation>
    <scope>NUCLEOTIDE SEQUENCE</scope>
    <source>
        <strain evidence="5">CBS 232.78</strain>
    </source>
</reference>
<dbReference type="InterPro" id="IPR056884">
    <property type="entry name" value="NPHP3-like_N"/>
</dbReference>
<name>A0AAE0NZ73_9PEZI</name>
<evidence type="ECO:0000259" key="4">
    <source>
        <dbReference type="Pfam" id="PF24883"/>
    </source>
</evidence>
<evidence type="ECO:0008006" key="7">
    <source>
        <dbReference type="Google" id="ProtNLM"/>
    </source>
</evidence>
<dbReference type="SUPFAM" id="SSF52540">
    <property type="entry name" value="P-loop containing nucleoside triphosphate hydrolases"/>
    <property type="match status" value="1"/>
</dbReference>
<dbReference type="InterPro" id="IPR031348">
    <property type="entry name" value="PigL_N"/>
</dbReference>
<sequence length="1395" mass="152168">MEPVSAGASILAILQVSCESAIWVSKTLGTIKKAPTMVNSLAKDVAALQSVLLQLKNCGMVKLDTNDRLKVAISQCGEDLRSLAHALEGLAIKGHDRAAGKLWKSIQTAAKEQGLAEIQSRVQRHVQVLTLGLSVLQSEHMSSSAEKFEELVNLSMQKDELRSSLRSIHNAIASTGSVQSATLGAIMRQVQDLRTNSAMNSVTITKEFQLASNFRDDMRVRQLEQMRYDCETWLKAPNVRQVRRNLSINRLPGTCEWILSHPGYKTWSPLDGSSNLIGLSGKNGSGKSVLASWIADHLESEGHNLVFFPFSGTDAARQDLDSLYRSAVSQLLKIPAFEKGFDSIMRSAILHGQPSTPDLWDILIQISRLSISRPTYWVLDGVDELAGPIMDELWKRLPLLHDANSESRVLVIGRPHIFKPDIPAERIIALSADVIKIDIAKFALAETSKIPLLRQPALLRMAVAAAIDKSDGMFLWAKLLLEDLGRAGSSHEIKQKLSRLPIGMNAMYRKILGEILGRHEREGGFGLQGAQYILSIVTSAQRPMTVAEVQQAQALAFVAAAKEDMGHSSYQDGDDSDDDVEDARACVEEYLLDQPEKRILQLCSPLVVINDGIVSLIHVSAKEFLTRPKEAWDKDDPLQRLRVDIRDSNQLLASVCLEYLSSRGQASRDLDLYDEPPPLDDYACSYLIRHIKQGGRFPHEKIQHLVATGGLVSWLESCLLLAAQDTPSAFKLYAEACEVFQPDSDSDSDNDADSYLKSASDDSDSKSEYSETDPESELGESQEVNPSAASKAALFHTMGMPSGDRSPAVEVDLFDMVKQAFSDGLLERERTLGPGHWRTQVVRLVTSLLGSSALEEGGDDGQEEKESNGKEADSLSLSAARDLFEHQLAHDLETHSSLPPPSKLALVARVLDMATKAKTMTGPIDCLFRLLHKSSAKIPVLLLYLVAHIYAAFGRYDSAIDVLGTCLERLDTLIIPNSQEKQDDDSHSKLRLYILDTLGQLYTRVSNAPAAENAFTLCLAGRRELSSSSHKLLLATTHRLLHNLRQQGKHAAAMAITSQTTATIKSELGASHPKTIEMSILHAESLARAGHHSDAALLLRKQLLKLSSSSNTSLSSKAKLLRQAREIVSLLRRHAGSSSATDLLEMVATAQTDLLGATHKETLRSRVEQAMMLFGMGQYDECEAVCGLVQASQVFEGKVGPRAKAWVGMSLRQNQVRQFWDLEYCGRELGIGTGNRRHPLPTESELVARASAVMGSGGAAAAASSSWHEEVTVACGTGSGPEPGYFRGPREVPRARTLTKDAFGPLLPPPRDEALQFTERAEGSKGLDDEESHQGCAAAGGEREAYRLEVEEGCPGVDLASLRQMLLRGGGGGAHLPPLCGRNHPRSALLLAAGI</sequence>
<dbReference type="InterPro" id="IPR011990">
    <property type="entry name" value="TPR-like_helical_dom_sf"/>
</dbReference>
<dbReference type="PANTHER" id="PTHR10039:SF17">
    <property type="entry name" value="FUNGAL STAND N-TERMINAL GOODBYE DOMAIN-CONTAINING PROTEIN-RELATED"/>
    <property type="match status" value="1"/>
</dbReference>
<keyword evidence="1" id="KW-0677">Repeat</keyword>
<evidence type="ECO:0000313" key="6">
    <source>
        <dbReference type="Proteomes" id="UP001285441"/>
    </source>
</evidence>
<protein>
    <recommendedName>
        <fullName evidence="7">NACHT domain-containing protein</fullName>
    </recommendedName>
</protein>
<evidence type="ECO:0000256" key="1">
    <source>
        <dbReference type="ARBA" id="ARBA00022737"/>
    </source>
</evidence>
<feature type="domain" description="Nephrocystin 3-like N-terminal" evidence="4">
    <location>
        <begin position="253"/>
        <end position="414"/>
    </location>
</feature>
<organism evidence="5 6">
    <name type="scientific">Podospora didyma</name>
    <dbReference type="NCBI Taxonomy" id="330526"/>
    <lineage>
        <taxon>Eukaryota</taxon>
        <taxon>Fungi</taxon>
        <taxon>Dikarya</taxon>
        <taxon>Ascomycota</taxon>
        <taxon>Pezizomycotina</taxon>
        <taxon>Sordariomycetes</taxon>
        <taxon>Sordariomycetidae</taxon>
        <taxon>Sordariales</taxon>
        <taxon>Podosporaceae</taxon>
        <taxon>Podospora</taxon>
    </lineage>
</organism>
<keyword evidence="6" id="KW-1185">Reference proteome</keyword>
<feature type="region of interest" description="Disordered" evidence="2">
    <location>
        <begin position="742"/>
        <end position="788"/>
    </location>
</feature>
<proteinExistence type="predicted"/>
<feature type="domain" description="Azaphilone pigments biosynthesis cluster protein L N-terminal" evidence="3">
    <location>
        <begin position="1"/>
        <end position="182"/>
    </location>
</feature>
<dbReference type="Gene3D" id="1.25.40.10">
    <property type="entry name" value="Tetratricopeptide repeat domain"/>
    <property type="match status" value="1"/>
</dbReference>
<dbReference type="PANTHER" id="PTHR10039">
    <property type="entry name" value="AMELOGENIN"/>
    <property type="match status" value="1"/>
</dbReference>
<evidence type="ECO:0000313" key="5">
    <source>
        <dbReference type="EMBL" id="KAK3390304.1"/>
    </source>
</evidence>
<dbReference type="Pfam" id="PF24883">
    <property type="entry name" value="NPHP3_N"/>
    <property type="match status" value="1"/>
</dbReference>
<accession>A0AAE0NZ73</accession>
<dbReference type="InterPro" id="IPR027417">
    <property type="entry name" value="P-loop_NTPase"/>
</dbReference>
<dbReference type="Proteomes" id="UP001285441">
    <property type="component" value="Unassembled WGS sequence"/>
</dbReference>
<dbReference type="Gene3D" id="3.40.50.300">
    <property type="entry name" value="P-loop containing nucleotide triphosphate hydrolases"/>
    <property type="match status" value="1"/>
</dbReference>
<dbReference type="Pfam" id="PF17111">
    <property type="entry name" value="PigL_N"/>
    <property type="match status" value="1"/>
</dbReference>
<evidence type="ECO:0000256" key="2">
    <source>
        <dbReference type="SAM" id="MobiDB-lite"/>
    </source>
</evidence>
<feature type="compositionally biased region" description="Acidic residues" evidence="2">
    <location>
        <begin position="770"/>
        <end position="780"/>
    </location>
</feature>
<evidence type="ECO:0000259" key="3">
    <source>
        <dbReference type="Pfam" id="PF17111"/>
    </source>
</evidence>
<dbReference type="SUPFAM" id="SSF48452">
    <property type="entry name" value="TPR-like"/>
    <property type="match status" value="1"/>
</dbReference>
<feature type="compositionally biased region" description="Basic and acidic residues" evidence="2">
    <location>
        <begin position="759"/>
        <end position="769"/>
    </location>
</feature>